<dbReference type="GO" id="GO:0006121">
    <property type="term" value="P:mitochondrial electron transport, succinate to ubiquinone"/>
    <property type="evidence" value="ECO:0007669"/>
    <property type="project" value="TreeGrafter"/>
</dbReference>
<protein>
    <recommendedName>
        <fullName evidence="15">Succinate dehydrogenase cytochrome b560 subunit</fullName>
    </recommendedName>
</protein>
<dbReference type="Gene3D" id="1.20.1300.10">
    <property type="entry name" value="Fumarate reductase/succinate dehydrogenase, transmembrane subunit"/>
    <property type="match status" value="1"/>
</dbReference>
<keyword evidence="11 12" id="KW-0472">Membrane</keyword>
<dbReference type="GO" id="GO:0009055">
    <property type="term" value="F:electron transfer activity"/>
    <property type="evidence" value="ECO:0007669"/>
    <property type="project" value="InterPro"/>
</dbReference>
<dbReference type="InterPro" id="IPR000701">
    <property type="entry name" value="SuccDH_FuR_B_TM-su"/>
</dbReference>
<evidence type="ECO:0000256" key="11">
    <source>
        <dbReference type="ARBA" id="ARBA00023136"/>
    </source>
</evidence>
<feature type="transmembrane region" description="Helical" evidence="12">
    <location>
        <begin position="166"/>
        <end position="187"/>
    </location>
</feature>
<evidence type="ECO:0000256" key="7">
    <source>
        <dbReference type="ARBA" id="ARBA00022946"/>
    </source>
</evidence>
<evidence type="ECO:0000256" key="10">
    <source>
        <dbReference type="ARBA" id="ARBA00023128"/>
    </source>
</evidence>
<dbReference type="InterPro" id="IPR034804">
    <property type="entry name" value="SQR/QFR_C/D"/>
</dbReference>
<dbReference type="STRING" id="60169.A0A1V6NMB4"/>
<keyword evidence="9" id="KW-0408">Iron</keyword>
<feature type="transmembrane region" description="Helical" evidence="12">
    <location>
        <begin position="89"/>
        <end position="108"/>
    </location>
</feature>
<evidence type="ECO:0000313" key="14">
    <source>
        <dbReference type="Proteomes" id="UP000191408"/>
    </source>
</evidence>
<name>A0A1V6NMB4_PENPO</name>
<keyword evidence="5" id="KW-0479">Metal-binding</keyword>
<dbReference type="NCBIfam" id="TIGR02970">
    <property type="entry name" value="succ_dehyd_cytB"/>
    <property type="match status" value="1"/>
</dbReference>
<dbReference type="OrthoDB" id="588261at2759"/>
<dbReference type="PANTHER" id="PTHR10978">
    <property type="entry name" value="SUCCINATE DEHYDROGENASE CYTOCHROME B560 SUBUNIT"/>
    <property type="match status" value="1"/>
</dbReference>
<dbReference type="AlphaFoldDB" id="A0A1V6NMB4"/>
<keyword evidence="7" id="KW-0809">Transit peptide</keyword>
<keyword evidence="6" id="KW-0999">Mitochondrion inner membrane</keyword>
<keyword evidence="10" id="KW-0496">Mitochondrion</keyword>
<keyword evidence="4 12" id="KW-0812">Transmembrane</keyword>
<dbReference type="PROSITE" id="PS01001">
    <property type="entry name" value="SDH_CYT_2"/>
    <property type="match status" value="1"/>
</dbReference>
<evidence type="ECO:0000256" key="2">
    <source>
        <dbReference type="ARBA" id="ARBA00007244"/>
    </source>
</evidence>
<dbReference type="Pfam" id="PF01127">
    <property type="entry name" value="Sdh_cyt"/>
    <property type="match status" value="1"/>
</dbReference>
<dbReference type="SUPFAM" id="SSF81343">
    <property type="entry name" value="Fumarate reductase respiratory complex transmembrane subunits"/>
    <property type="match status" value="1"/>
</dbReference>
<proteinExistence type="inferred from homology"/>
<keyword evidence="14" id="KW-1185">Reference proteome</keyword>
<evidence type="ECO:0000256" key="3">
    <source>
        <dbReference type="ARBA" id="ARBA00022617"/>
    </source>
</evidence>
<dbReference type="InterPro" id="IPR014314">
    <property type="entry name" value="Succ_DH_cytb556"/>
</dbReference>
<keyword evidence="8 12" id="KW-1133">Transmembrane helix</keyword>
<dbReference type="FunFam" id="1.20.1300.10:FF:000008">
    <property type="entry name" value="Succinate dehydrogenase cytochrome b560 subunit"/>
    <property type="match status" value="1"/>
</dbReference>
<dbReference type="CDD" id="cd03499">
    <property type="entry name" value="SQR_TypeC_SdhC"/>
    <property type="match status" value="1"/>
</dbReference>
<gene>
    <name evidence="13" type="ORF">PENPOL_c005G08219</name>
</gene>
<dbReference type="GO" id="GO:0006099">
    <property type="term" value="P:tricarboxylic acid cycle"/>
    <property type="evidence" value="ECO:0007669"/>
    <property type="project" value="InterPro"/>
</dbReference>
<evidence type="ECO:0000256" key="12">
    <source>
        <dbReference type="SAM" id="Phobius"/>
    </source>
</evidence>
<dbReference type="EMBL" id="MDYM01000005">
    <property type="protein sequence ID" value="OQD65874.1"/>
    <property type="molecule type" value="Genomic_DNA"/>
</dbReference>
<dbReference type="GO" id="GO:0005743">
    <property type="term" value="C:mitochondrial inner membrane"/>
    <property type="evidence" value="ECO:0007669"/>
    <property type="project" value="UniProtKB-SubCell"/>
</dbReference>
<organism evidence="13 14">
    <name type="scientific">Penicillium polonicum</name>
    <dbReference type="NCBI Taxonomy" id="60169"/>
    <lineage>
        <taxon>Eukaryota</taxon>
        <taxon>Fungi</taxon>
        <taxon>Dikarya</taxon>
        <taxon>Ascomycota</taxon>
        <taxon>Pezizomycotina</taxon>
        <taxon>Eurotiomycetes</taxon>
        <taxon>Eurotiomycetidae</taxon>
        <taxon>Eurotiales</taxon>
        <taxon>Aspergillaceae</taxon>
        <taxon>Penicillium</taxon>
    </lineage>
</organism>
<keyword evidence="3" id="KW-0349">Heme</keyword>
<evidence type="ECO:0000256" key="9">
    <source>
        <dbReference type="ARBA" id="ARBA00023004"/>
    </source>
</evidence>
<evidence type="ECO:0000313" key="13">
    <source>
        <dbReference type="EMBL" id="OQD65874.1"/>
    </source>
</evidence>
<comment type="caution">
    <text evidence="13">The sequence shown here is derived from an EMBL/GenBank/DDBJ whole genome shotgun (WGS) entry which is preliminary data.</text>
</comment>
<dbReference type="PANTHER" id="PTHR10978:SF5">
    <property type="entry name" value="SUCCINATE DEHYDROGENASE CYTOCHROME B560 SUBUNIT, MITOCHONDRIAL"/>
    <property type="match status" value="1"/>
</dbReference>
<evidence type="ECO:0000256" key="6">
    <source>
        <dbReference type="ARBA" id="ARBA00022792"/>
    </source>
</evidence>
<dbReference type="GO" id="GO:0046872">
    <property type="term" value="F:metal ion binding"/>
    <property type="evidence" value="ECO:0007669"/>
    <property type="project" value="UniProtKB-KW"/>
</dbReference>
<sequence length="188" mass="20463">MFSQKVVQQSMRRLAVQQPFAMRSSMMGASPMAVALGKNIQTRQQVTSAPKTEDPSQILVKQRLRRPIAPHLSIYKPQIGWIGSSTHRITGVALSGTLYLWATAYLASPVLGWHLESASMVAAMGALPLVAKVLLKTTLALPFTYHCMNGIRHLMWDLGRGLTNPVIIKTGWTVVVLSVASAVGLAFV</sequence>
<evidence type="ECO:0000256" key="5">
    <source>
        <dbReference type="ARBA" id="ARBA00022723"/>
    </source>
</evidence>
<accession>A0A1V6NMB4</accession>
<dbReference type="Proteomes" id="UP000191408">
    <property type="component" value="Unassembled WGS sequence"/>
</dbReference>
<dbReference type="InterPro" id="IPR018495">
    <property type="entry name" value="Succ_DH_cyt_bsu_CS"/>
</dbReference>
<comment type="similarity">
    <text evidence="2">Belongs to the cytochrome b560 family.</text>
</comment>
<evidence type="ECO:0000256" key="4">
    <source>
        <dbReference type="ARBA" id="ARBA00022692"/>
    </source>
</evidence>
<evidence type="ECO:0008006" key="15">
    <source>
        <dbReference type="Google" id="ProtNLM"/>
    </source>
</evidence>
<evidence type="ECO:0000256" key="8">
    <source>
        <dbReference type="ARBA" id="ARBA00022989"/>
    </source>
</evidence>
<dbReference type="PROSITE" id="PS01000">
    <property type="entry name" value="SDH_CYT_1"/>
    <property type="match status" value="1"/>
</dbReference>
<feature type="transmembrane region" description="Helical" evidence="12">
    <location>
        <begin position="120"/>
        <end position="145"/>
    </location>
</feature>
<reference evidence="14" key="1">
    <citation type="journal article" date="2017" name="Nat. Microbiol.">
        <title>Global analysis of biosynthetic gene clusters reveals vast potential of secondary metabolite production in Penicillium species.</title>
        <authorList>
            <person name="Nielsen J.C."/>
            <person name="Grijseels S."/>
            <person name="Prigent S."/>
            <person name="Ji B."/>
            <person name="Dainat J."/>
            <person name="Nielsen K.F."/>
            <person name="Frisvad J.C."/>
            <person name="Workman M."/>
            <person name="Nielsen J."/>
        </authorList>
    </citation>
    <scope>NUCLEOTIDE SEQUENCE [LARGE SCALE GENOMIC DNA]</scope>
    <source>
        <strain evidence="14">IBT 4502</strain>
    </source>
</reference>
<evidence type="ECO:0000256" key="1">
    <source>
        <dbReference type="ARBA" id="ARBA00004448"/>
    </source>
</evidence>
<comment type="subcellular location">
    <subcellularLocation>
        <location evidence="1">Mitochondrion inner membrane</location>
        <topology evidence="1">Multi-pass membrane protein</topology>
    </subcellularLocation>
</comment>